<accession>A0A951J621</accession>
<dbReference type="EMBL" id="RPHB01000020">
    <property type="protein sequence ID" value="MBW3470521.1"/>
    <property type="molecule type" value="Genomic_DNA"/>
</dbReference>
<dbReference type="Proteomes" id="UP000727490">
    <property type="component" value="Unassembled WGS sequence"/>
</dbReference>
<organism evidence="1 2">
    <name type="scientific">Arthrospiribacter ruber</name>
    <dbReference type="NCBI Taxonomy" id="2487934"/>
    <lineage>
        <taxon>Bacteria</taxon>
        <taxon>Pseudomonadati</taxon>
        <taxon>Bacteroidota</taxon>
        <taxon>Cytophagia</taxon>
        <taxon>Cytophagales</taxon>
        <taxon>Cyclobacteriaceae</taxon>
        <taxon>Arthrospiribacter</taxon>
    </lineage>
</organism>
<protein>
    <submittedName>
        <fullName evidence="1">DDE transposase</fullName>
    </submittedName>
</protein>
<feature type="non-terminal residue" evidence="1">
    <location>
        <position position="1"/>
    </location>
</feature>
<reference evidence="1 2" key="1">
    <citation type="journal article" date="2020" name="Syst. Appl. Microbiol.">
        <title>Arthrospiribacter ruber gen. nov., sp. nov., a novel bacterium isolated from Arthrospira cultures.</title>
        <authorList>
            <person name="Waleron M."/>
            <person name="Misztak A."/>
            <person name="Waleron M.M."/>
            <person name="Furmaniak M."/>
            <person name="Mrozik A."/>
            <person name="Waleron K."/>
        </authorList>
    </citation>
    <scope>NUCLEOTIDE SEQUENCE [LARGE SCALE GENOMIC DNA]</scope>
    <source>
        <strain evidence="1 2">DPMB0001</strain>
    </source>
</reference>
<keyword evidence="2" id="KW-1185">Reference proteome</keyword>
<sequence>GKKIFTCFPKKGPKKLSKAEKNLSSEISKQRATVMEGVFGTNKNFYGLGKIKVKGEKREKLMIFFGIMTANAVLIAKRRKAKESPTKQKAA</sequence>
<dbReference type="AlphaFoldDB" id="A0A951J621"/>
<comment type="caution">
    <text evidence="1">The sequence shown here is derived from an EMBL/GenBank/DDBJ whole genome shotgun (WGS) entry which is preliminary data.</text>
</comment>
<gene>
    <name evidence="1" type="ORF">EGN73_22355</name>
</gene>
<name>A0A951J621_9BACT</name>
<evidence type="ECO:0000313" key="2">
    <source>
        <dbReference type="Proteomes" id="UP000727490"/>
    </source>
</evidence>
<evidence type="ECO:0000313" key="1">
    <source>
        <dbReference type="EMBL" id="MBW3470521.1"/>
    </source>
</evidence>
<proteinExistence type="predicted"/>